<comment type="caution">
    <text evidence="1">The sequence shown here is derived from an EMBL/GenBank/DDBJ whole genome shotgun (WGS) entry which is preliminary data.</text>
</comment>
<evidence type="ECO:0000313" key="2">
    <source>
        <dbReference type="Proteomes" id="UP000290921"/>
    </source>
</evidence>
<dbReference type="Proteomes" id="UP000290921">
    <property type="component" value="Unassembled WGS sequence"/>
</dbReference>
<dbReference type="AlphaFoldDB" id="A0A4Q0VEM1"/>
<organism evidence="1 2">
    <name type="scientific">Clostridium tetani</name>
    <dbReference type="NCBI Taxonomy" id="1513"/>
    <lineage>
        <taxon>Bacteria</taxon>
        <taxon>Bacillati</taxon>
        <taxon>Bacillota</taxon>
        <taxon>Clostridia</taxon>
        <taxon>Eubacteriales</taxon>
        <taxon>Clostridiaceae</taxon>
        <taxon>Clostridium</taxon>
    </lineage>
</organism>
<dbReference type="Pfam" id="PF08812">
    <property type="entry name" value="YtxC"/>
    <property type="match status" value="1"/>
</dbReference>
<reference evidence="1 2" key="1">
    <citation type="submission" date="2018-06" db="EMBL/GenBank/DDBJ databases">
        <title>Genome conservation of Clostridium tetani.</title>
        <authorList>
            <person name="Bruggemann H."/>
            <person name="Popoff M.R."/>
        </authorList>
    </citation>
    <scope>NUCLEOTIDE SEQUENCE [LARGE SCALE GENOMIC DNA]</scope>
    <source>
        <strain evidence="1 2">2017.061</strain>
    </source>
</reference>
<name>A0A4Q0VEM1_CLOTA</name>
<dbReference type="EMBL" id="QMAP01000005">
    <property type="protein sequence ID" value="RXI48991.1"/>
    <property type="molecule type" value="Genomic_DNA"/>
</dbReference>
<accession>A0A4Q0VEM1</accession>
<protein>
    <submittedName>
        <fullName evidence="1">Putative sporulation protein YtxC</fullName>
    </submittedName>
</protein>
<proteinExistence type="predicted"/>
<sequence length="299" mass="35855">MKYMAVFKIIYEDDFKEIIEGINALKVYFELEIGVCESIDNNIHFMRIYIPEEKLTKKSKNIFHLHIANIIYNIYIDKFLKENMIEFIEESYFFLNSKDIKEIEEKIRDILTNNEKMIDSSNIYYMNKKNEIMDEILECIKERNEINIEGFLTFRTKTLEKELKLIIEKIVEEYVIEKEYDEFIKLLKYFVNIQESRIDEVNIIIYKEGNYIIKDKNGIDITEELFKDFISNNVSLEINLDDILISGLITYCPEKIIIHCVENCLNKELINTINNVFLKKVAYCNSCETCREINKQYRK</sequence>
<evidence type="ECO:0000313" key="1">
    <source>
        <dbReference type="EMBL" id="RXI48991.1"/>
    </source>
</evidence>
<dbReference type="NCBIfam" id="TIGR02834">
    <property type="entry name" value="spo_ytxC"/>
    <property type="match status" value="1"/>
</dbReference>
<dbReference type="InterPro" id="IPR014199">
    <property type="entry name" value="Spore_YtxC"/>
</dbReference>
<gene>
    <name evidence="1" type="primary">ytxC</name>
    <name evidence="1" type="ORF">DP130_06155</name>
</gene>